<dbReference type="AlphaFoldDB" id="A0A8E2E2H0"/>
<dbReference type="Proteomes" id="UP000250266">
    <property type="component" value="Unassembled WGS sequence"/>
</dbReference>
<dbReference type="Pfam" id="PF01425">
    <property type="entry name" value="Amidase"/>
    <property type="match status" value="1"/>
</dbReference>
<proteinExistence type="predicted"/>
<sequence length="639" mass="72434">MGSRYMHTLAYEEDIKICIDGVHFLLVACQKNWLRNFALPQNEYSLSPLVVYSVSRGDRITKTCLENFRSNELKKDDIFQPQFLERIVFYGCQKDEVDIDEDAAEVLAKSWATTWTFMAVLESEERIPSGPYVYGRDMTWQPWRIYEDVNNTMMITFKPQTSGANELLGELDSVKCSNQLAAVVPSRCYFKKSKARPLNGERIVVKDVFDMKGFPTSLCNKAWRELYGPQKETAVSLQILVDKGAIIVGKARLNAMIVREETMECVEFLAPFNPRVDGYQTSSGSSSGSCAALGAYDWLDFAIGSDTNGSCRKPAHWNGCYAIRPTHGVLDTKGLVSFCPQFDVPAFFGRDLSEFPNFAQAWYGDSPLLKDAISLPKRLLYPLDYLPTSNKSQMRVVNSFVEDLVSVLGIKRTEYSLAEEWKKNRPEGVEEDDLAEYLRLVCRRSGLGLTWLMPAQAGTLPYYRDSYDALKDFRESYREKFGKTPFVHRALRWRWDVSKGVSDELRDELWGRIWTYKKWLLEHVLQVDQGPGTLLIYAIEDGSPNYRDAEPPPFELISGFHPFYISTIAGTPEVVAPVGEISHYSKISEREEPMPVSVAVLSAPGTDMLLIDVIKRAMEQGDRPTKLATGRSIYHSGGE</sequence>
<evidence type="ECO:0000313" key="3">
    <source>
        <dbReference type="Proteomes" id="UP000250266"/>
    </source>
</evidence>
<feature type="domain" description="Amidase" evidence="1">
    <location>
        <begin position="192"/>
        <end position="370"/>
    </location>
</feature>
<evidence type="ECO:0000259" key="1">
    <source>
        <dbReference type="Pfam" id="PF01425"/>
    </source>
</evidence>
<protein>
    <submittedName>
        <fullName evidence="2">Amidase</fullName>
    </submittedName>
</protein>
<dbReference type="InterPro" id="IPR036928">
    <property type="entry name" value="AS_sf"/>
</dbReference>
<accession>A0A8E2E2H0</accession>
<dbReference type="PANTHER" id="PTHR46310:SF7">
    <property type="entry name" value="AMIDASE 1"/>
    <property type="match status" value="1"/>
</dbReference>
<dbReference type="SUPFAM" id="SSF75304">
    <property type="entry name" value="Amidase signature (AS) enzymes"/>
    <property type="match status" value="1"/>
</dbReference>
<dbReference type="Gene3D" id="3.90.1300.10">
    <property type="entry name" value="Amidase signature (AS) domain"/>
    <property type="match status" value="1"/>
</dbReference>
<organism evidence="2 3">
    <name type="scientific">Lepidopterella palustris CBS 459.81</name>
    <dbReference type="NCBI Taxonomy" id="1314670"/>
    <lineage>
        <taxon>Eukaryota</taxon>
        <taxon>Fungi</taxon>
        <taxon>Dikarya</taxon>
        <taxon>Ascomycota</taxon>
        <taxon>Pezizomycotina</taxon>
        <taxon>Dothideomycetes</taxon>
        <taxon>Pleosporomycetidae</taxon>
        <taxon>Mytilinidiales</taxon>
        <taxon>Argynnaceae</taxon>
        <taxon>Lepidopterella</taxon>
    </lineage>
</organism>
<name>A0A8E2E2H0_9PEZI</name>
<evidence type="ECO:0000313" key="2">
    <source>
        <dbReference type="EMBL" id="OCK76177.1"/>
    </source>
</evidence>
<dbReference type="InterPro" id="IPR023631">
    <property type="entry name" value="Amidase_dom"/>
</dbReference>
<keyword evidence="3" id="KW-1185">Reference proteome</keyword>
<reference evidence="2 3" key="1">
    <citation type="journal article" date="2016" name="Nat. Commun.">
        <title>Ectomycorrhizal ecology is imprinted in the genome of the dominant symbiotic fungus Cenococcum geophilum.</title>
        <authorList>
            <consortium name="DOE Joint Genome Institute"/>
            <person name="Peter M."/>
            <person name="Kohler A."/>
            <person name="Ohm R.A."/>
            <person name="Kuo A."/>
            <person name="Krutzmann J."/>
            <person name="Morin E."/>
            <person name="Arend M."/>
            <person name="Barry K.W."/>
            <person name="Binder M."/>
            <person name="Choi C."/>
            <person name="Clum A."/>
            <person name="Copeland A."/>
            <person name="Grisel N."/>
            <person name="Haridas S."/>
            <person name="Kipfer T."/>
            <person name="LaButti K."/>
            <person name="Lindquist E."/>
            <person name="Lipzen A."/>
            <person name="Maire R."/>
            <person name="Meier B."/>
            <person name="Mihaltcheva S."/>
            <person name="Molinier V."/>
            <person name="Murat C."/>
            <person name="Poggeler S."/>
            <person name="Quandt C.A."/>
            <person name="Sperisen C."/>
            <person name="Tritt A."/>
            <person name="Tisserant E."/>
            <person name="Crous P.W."/>
            <person name="Henrissat B."/>
            <person name="Nehls U."/>
            <person name="Egli S."/>
            <person name="Spatafora J.W."/>
            <person name="Grigoriev I.V."/>
            <person name="Martin F.M."/>
        </authorList>
    </citation>
    <scope>NUCLEOTIDE SEQUENCE [LARGE SCALE GENOMIC DNA]</scope>
    <source>
        <strain evidence="2 3">CBS 459.81</strain>
    </source>
</reference>
<dbReference type="PANTHER" id="PTHR46310">
    <property type="entry name" value="AMIDASE 1"/>
    <property type="match status" value="1"/>
</dbReference>
<gene>
    <name evidence="2" type="ORF">K432DRAFT_153066</name>
</gene>
<dbReference type="EMBL" id="KV745236">
    <property type="protein sequence ID" value="OCK76177.1"/>
    <property type="molecule type" value="Genomic_DNA"/>
</dbReference>
<dbReference type="OrthoDB" id="5423360at2759"/>